<dbReference type="SMART" id="SM00448">
    <property type="entry name" value="REC"/>
    <property type="match status" value="1"/>
</dbReference>
<evidence type="ECO:0000256" key="1">
    <source>
        <dbReference type="ARBA" id="ARBA00022741"/>
    </source>
</evidence>
<dbReference type="Gene3D" id="1.10.10.60">
    <property type="entry name" value="Homeodomain-like"/>
    <property type="match status" value="1"/>
</dbReference>
<dbReference type="InterPro" id="IPR025662">
    <property type="entry name" value="Sigma_54_int_dom_ATP-bd_1"/>
</dbReference>
<accession>A0ABW4YBH4</accession>
<keyword evidence="6" id="KW-0597">Phosphoprotein</keyword>
<dbReference type="SUPFAM" id="SSF52540">
    <property type="entry name" value="P-loop containing nucleoside triphosphate hydrolases"/>
    <property type="match status" value="1"/>
</dbReference>
<dbReference type="InterPro" id="IPR025944">
    <property type="entry name" value="Sigma_54_int_dom_CS"/>
</dbReference>
<dbReference type="Pfam" id="PF25601">
    <property type="entry name" value="AAA_lid_14"/>
    <property type="match status" value="1"/>
</dbReference>
<dbReference type="InterPro" id="IPR058031">
    <property type="entry name" value="AAA_lid_NorR"/>
</dbReference>
<dbReference type="PROSITE" id="PS00688">
    <property type="entry name" value="SIGMA54_INTERACT_3"/>
    <property type="match status" value="1"/>
</dbReference>
<dbReference type="InterPro" id="IPR002078">
    <property type="entry name" value="Sigma_54_int"/>
</dbReference>
<gene>
    <name evidence="9" type="ORF">ACFSJC_12580</name>
</gene>
<dbReference type="PANTHER" id="PTHR32071">
    <property type="entry name" value="TRANSCRIPTIONAL REGULATORY PROTEIN"/>
    <property type="match status" value="1"/>
</dbReference>
<dbReference type="InterPro" id="IPR001789">
    <property type="entry name" value="Sig_transdc_resp-reg_receiver"/>
</dbReference>
<dbReference type="InterPro" id="IPR009057">
    <property type="entry name" value="Homeodomain-like_sf"/>
</dbReference>
<evidence type="ECO:0000259" key="7">
    <source>
        <dbReference type="PROSITE" id="PS50045"/>
    </source>
</evidence>
<dbReference type="InterPro" id="IPR025943">
    <property type="entry name" value="Sigma_54_int_dom_ATP-bd_2"/>
</dbReference>
<evidence type="ECO:0000313" key="10">
    <source>
        <dbReference type="Proteomes" id="UP001597337"/>
    </source>
</evidence>
<evidence type="ECO:0000313" key="9">
    <source>
        <dbReference type="EMBL" id="MFD2112676.1"/>
    </source>
</evidence>
<feature type="domain" description="Sigma-54 factor interaction" evidence="7">
    <location>
        <begin position="145"/>
        <end position="375"/>
    </location>
</feature>
<dbReference type="SMART" id="SM00382">
    <property type="entry name" value="AAA"/>
    <property type="match status" value="1"/>
</dbReference>
<dbReference type="Proteomes" id="UP001597337">
    <property type="component" value="Unassembled WGS sequence"/>
</dbReference>
<proteinExistence type="predicted"/>
<dbReference type="Gene3D" id="1.10.8.60">
    <property type="match status" value="1"/>
</dbReference>
<dbReference type="EMBL" id="JBHUHX010000032">
    <property type="protein sequence ID" value="MFD2112676.1"/>
    <property type="molecule type" value="Genomic_DNA"/>
</dbReference>
<dbReference type="Pfam" id="PF00072">
    <property type="entry name" value="Response_reg"/>
    <property type="match status" value="1"/>
</dbReference>
<dbReference type="PROSITE" id="PS00675">
    <property type="entry name" value="SIGMA54_INTERACT_1"/>
    <property type="match status" value="1"/>
</dbReference>
<dbReference type="InterPro" id="IPR003593">
    <property type="entry name" value="AAA+_ATPase"/>
</dbReference>
<keyword evidence="4" id="KW-0238">DNA-binding</keyword>
<feature type="modified residue" description="4-aspartylphosphate" evidence="6">
    <location>
        <position position="55"/>
    </location>
</feature>
<keyword evidence="3" id="KW-0805">Transcription regulation</keyword>
<dbReference type="CDD" id="cd00156">
    <property type="entry name" value="REC"/>
    <property type="match status" value="1"/>
</dbReference>
<dbReference type="Gene3D" id="3.40.50.2300">
    <property type="match status" value="1"/>
</dbReference>
<evidence type="ECO:0000256" key="5">
    <source>
        <dbReference type="ARBA" id="ARBA00023163"/>
    </source>
</evidence>
<dbReference type="PRINTS" id="PR01590">
    <property type="entry name" value="HTHFIS"/>
</dbReference>
<dbReference type="RefSeq" id="WP_386027197.1">
    <property type="nucleotide sequence ID" value="NZ_JBHUHX010000032.1"/>
</dbReference>
<dbReference type="Pfam" id="PF02954">
    <property type="entry name" value="HTH_8"/>
    <property type="match status" value="1"/>
</dbReference>
<keyword evidence="5" id="KW-0804">Transcription</keyword>
<name>A0ABW4YBH4_9GAMM</name>
<evidence type="ECO:0000256" key="4">
    <source>
        <dbReference type="ARBA" id="ARBA00023125"/>
    </source>
</evidence>
<dbReference type="Pfam" id="PF00158">
    <property type="entry name" value="Sigma54_activat"/>
    <property type="match status" value="1"/>
</dbReference>
<sequence length="464" mass="51636">MSETLLVIEDERLLGAELCAELVSSGWDAVQAFDLAEAERFLFERNLEPLVVLSDMNLPDGNALDLLEKVRKRGIGGEWIFLTAYGGIPESVRALKLGAFDFLEKPCELERLQLVVAGAARSARAQRRLSDEERLRGNRYGPEAFIGRSQAAADARDMLERLSKVPFSGLLITGETGTGKGLMARILHNAGPRASGPLIEVNCAALPRELMEAELFGHEAGAFTGAKGRRRGLIEQANGGTLFLDELGELELDLQAKLLKAIEDHRIRRVGGERELEIDLQIIAATNRELQKRVADGAFRADLYHRLAVFRLEVPALRDRKEDLEDLLPVFIKEFNTRSGQRVETVPPSVWSRLAAYDWPGNVRELRNLVERCVLLADGPVFPERWLYLGEPASEGQARAVVQDGDRLCLPLDGSLSLDDMECAILAEVLRRNAENVSQTSRVLGTTREKLRYRVQKYGLKTSD</sequence>
<dbReference type="Gene3D" id="3.40.50.300">
    <property type="entry name" value="P-loop containing nucleotide triphosphate hydrolases"/>
    <property type="match status" value="1"/>
</dbReference>
<dbReference type="InterPro" id="IPR027417">
    <property type="entry name" value="P-loop_NTPase"/>
</dbReference>
<reference evidence="10" key="1">
    <citation type="journal article" date="2019" name="Int. J. Syst. Evol. Microbiol.">
        <title>The Global Catalogue of Microorganisms (GCM) 10K type strain sequencing project: providing services to taxonomists for standard genome sequencing and annotation.</title>
        <authorList>
            <consortium name="The Broad Institute Genomics Platform"/>
            <consortium name="The Broad Institute Genome Sequencing Center for Infectious Disease"/>
            <person name="Wu L."/>
            <person name="Ma J."/>
        </authorList>
    </citation>
    <scope>NUCLEOTIDE SEQUENCE [LARGE SCALE GENOMIC DNA]</scope>
    <source>
        <strain evidence="10">KACC 12597</strain>
    </source>
</reference>
<dbReference type="InterPro" id="IPR002197">
    <property type="entry name" value="HTH_Fis"/>
</dbReference>
<feature type="domain" description="Response regulatory" evidence="8">
    <location>
        <begin position="4"/>
        <end position="120"/>
    </location>
</feature>
<dbReference type="SUPFAM" id="SSF52172">
    <property type="entry name" value="CheY-like"/>
    <property type="match status" value="1"/>
</dbReference>
<comment type="caution">
    <text evidence="9">The sequence shown here is derived from an EMBL/GenBank/DDBJ whole genome shotgun (WGS) entry which is preliminary data.</text>
</comment>
<dbReference type="PROSITE" id="PS50110">
    <property type="entry name" value="RESPONSE_REGULATORY"/>
    <property type="match status" value="1"/>
</dbReference>
<dbReference type="PROSITE" id="PS50045">
    <property type="entry name" value="SIGMA54_INTERACT_4"/>
    <property type="match status" value="1"/>
</dbReference>
<protein>
    <submittedName>
        <fullName evidence="9">Sigma-54-dependent transcriptional regulator</fullName>
    </submittedName>
</protein>
<evidence type="ECO:0000256" key="6">
    <source>
        <dbReference type="PROSITE-ProRule" id="PRU00169"/>
    </source>
</evidence>
<keyword evidence="2" id="KW-0067">ATP-binding</keyword>
<dbReference type="CDD" id="cd00009">
    <property type="entry name" value="AAA"/>
    <property type="match status" value="1"/>
</dbReference>
<keyword evidence="1" id="KW-0547">Nucleotide-binding</keyword>
<dbReference type="InterPro" id="IPR011006">
    <property type="entry name" value="CheY-like_superfamily"/>
</dbReference>
<evidence type="ECO:0000256" key="3">
    <source>
        <dbReference type="ARBA" id="ARBA00023015"/>
    </source>
</evidence>
<dbReference type="PROSITE" id="PS00676">
    <property type="entry name" value="SIGMA54_INTERACT_2"/>
    <property type="match status" value="1"/>
</dbReference>
<evidence type="ECO:0000256" key="2">
    <source>
        <dbReference type="ARBA" id="ARBA00022840"/>
    </source>
</evidence>
<dbReference type="SUPFAM" id="SSF46689">
    <property type="entry name" value="Homeodomain-like"/>
    <property type="match status" value="1"/>
</dbReference>
<keyword evidence="10" id="KW-1185">Reference proteome</keyword>
<evidence type="ECO:0000259" key="8">
    <source>
        <dbReference type="PROSITE" id="PS50110"/>
    </source>
</evidence>
<organism evidence="9 10">
    <name type="scientific">Thiorhodococcus fuscus</name>
    <dbReference type="NCBI Taxonomy" id="527200"/>
    <lineage>
        <taxon>Bacteria</taxon>
        <taxon>Pseudomonadati</taxon>
        <taxon>Pseudomonadota</taxon>
        <taxon>Gammaproteobacteria</taxon>
        <taxon>Chromatiales</taxon>
        <taxon>Chromatiaceae</taxon>
        <taxon>Thiorhodococcus</taxon>
    </lineage>
</organism>